<evidence type="ECO:0000313" key="1">
    <source>
        <dbReference type="EMBL" id="CAB9507586.1"/>
    </source>
</evidence>
<dbReference type="Proteomes" id="UP001153069">
    <property type="component" value="Unassembled WGS sequence"/>
</dbReference>
<protein>
    <submittedName>
        <fullName evidence="1">Uncharacterized protein</fullName>
    </submittedName>
</protein>
<name>A0A9N8DVG3_9STRA</name>
<comment type="caution">
    <text evidence="1">The sequence shown here is derived from an EMBL/GenBank/DDBJ whole genome shotgun (WGS) entry which is preliminary data.</text>
</comment>
<accession>A0A9N8DVG3</accession>
<reference evidence="1" key="1">
    <citation type="submission" date="2020-06" db="EMBL/GenBank/DDBJ databases">
        <authorList>
            <consortium name="Plant Systems Biology data submission"/>
        </authorList>
    </citation>
    <scope>NUCLEOTIDE SEQUENCE</scope>
    <source>
        <strain evidence="1">D6</strain>
    </source>
</reference>
<keyword evidence="2" id="KW-1185">Reference proteome</keyword>
<proteinExistence type="predicted"/>
<dbReference type="AlphaFoldDB" id="A0A9N8DVG3"/>
<dbReference type="EMBL" id="CAICTM010000311">
    <property type="protein sequence ID" value="CAB9507586.1"/>
    <property type="molecule type" value="Genomic_DNA"/>
</dbReference>
<evidence type="ECO:0000313" key="2">
    <source>
        <dbReference type="Proteomes" id="UP001153069"/>
    </source>
</evidence>
<organism evidence="1 2">
    <name type="scientific">Seminavis robusta</name>
    <dbReference type="NCBI Taxonomy" id="568900"/>
    <lineage>
        <taxon>Eukaryota</taxon>
        <taxon>Sar</taxon>
        <taxon>Stramenopiles</taxon>
        <taxon>Ochrophyta</taxon>
        <taxon>Bacillariophyta</taxon>
        <taxon>Bacillariophyceae</taxon>
        <taxon>Bacillariophycidae</taxon>
        <taxon>Naviculales</taxon>
        <taxon>Naviculaceae</taxon>
        <taxon>Seminavis</taxon>
    </lineage>
</organism>
<gene>
    <name evidence="1" type="ORF">SEMRO_312_G114580.1</name>
</gene>
<sequence length="138" mass="15849">MSRYGPLQPESPELKFSEQADDDAPVLFVAAGLTAVILQYVADRLQLIRELAKTGKVRVLWANKRGLSVRRGWLRLETRRHWSQSIICLKKLFASPRGRSLPDSWWIHLHDGRCGSWCAHFVQPLHYSFAQVNNCILP</sequence>